<feature type="domain" description="Autotransporter" evidence="1">
    <location>
        <begin position="1527"/>
        <end position="1809"/>
    </location>
</feature>
<dbReference type="InterPro" id="IPR012332">
    <property type="entry name" value="Autotransporter_pectin_lyase_C"/>
</dbReference>
<gene>
    <name evidence="2" type="ORF">FIV34_07750</name>
</gene>
<dbReference type="KEGG" id="lpy:FIV34_07750"/>
<dbReference type="PROSITE" id="PS51208">
    <property type="entry name" value="AUTOTRANSPORTER"/>
    <property type="match status" value="1"/>
</dbReference>
<keyword evidence="3" id="KW-1185">Reference proteome</keyword>
<dbReference type="RefSeq" id="WP_139981274.1">
    <property type="nucleotide sequence ID" value="NZ_CP041046.1"/>
</dbReference>
<reference evidence="2 3" key="1">
    <citation type="submission" date="2019-06" db="EMBL/GenBank/DDBJ databases">
        <title>A complete genome sequence for Luteibacter pinisoli MAH-14.</title>
        <authorList>
            <person name="Baltrus D.A."/>
        </authorList>
    </citation>
    <scope>NUCLEOTIDE SEQUENCE [LARGE SCALE GENOMIC DNA]</scope>
    <source>
        <strain evidence="2 3">MAH-14</strain>
    </source>
</reference>
<accession>A0A4Y5Z1E9</accession>
<dbReference type="InterPro" id="IPR006315">
    <property type="entry name" value="OM_autotransptr_brl_dom"/>
</dbReference>
<dbReference type="SUPFAM" id="SSF51126">
    <property type="entry name" value="Pectin lyase-like"/>
    <property type="match status" value="1"/>
</dbReference>
<evidence type="ECO:0000313" key="2">
    <source>
        <dbReference type="EMBL" id="QDE39102.1"/>
    </source>
</evidence>
<dbReference type="Proteomes" id="UP000316093">
    <property type="component" value="Chromosome"/>
</dbReference>
<dbReference type="InterPro" id="IPR011050">
    <property type="entry name" value="Pectin_lyase_fold/virulence"/>
</dbReference>
<dbReference type="OrthoDB" id="8610050at2"/>
<dbReference type="SUPFAM" id="SSF103515">
    <property type="entry name" value="Autotransporter"/>
    <property type="match status" value="1"/>
</dbReference>
<sequence>MTTCDALHRRPLPGGANGAVLAFAIAVALLGAPATGRAQTVPVAPYDPVDNDQEVGRIDVAAGGNVTINGPQQFQAGQTGTEDTTLQALKDQNRITSGENWIGVPRLNPGSQNFGITVKDPITGSNRVVSVYNTNNLYALPPVTYATTVPNLVNVGDNQYIDARVGQVGAGGGTLTVAIGTGANSQAATNMWSMAAKQTNLFYADGTGGAASNLAWAGQNRITFNGEVADPNQPRSYGVTYVSAFGGTFNVTTADGTTSHTVTNDAQLRDYNAFLIAQIQAGKLDPAQYVTLFALGYTYTTQQIVYGISANNPPDDVAQPIGDRIVMRLVGANAHGTINPGAVLEVVNANGGAVRADGGATFVNNGSLGVQHSSGDGSALVLTQASRGTNAGIINGNFFPNADGGISSGASGANIVDVQSGSTFNNAAGGIINLALGTTNGAGKSTGIRVGANATATNDGFVNVGVTGSRSNGSVDGIYLNDATGSFTNGASGMIYIGRGPQYTPGAVPADVAINQATITTGINVPTAATVNNLGTITIGTGTQNAAGILVTAAAANVTNAGTINVSGRAAAIPRENIGLSVVNAGATGPGISNTGTINVTGVNGTALKAVSTAGTASLVHSTGTINVAGGADPASGTRNYGAWIEGQGSATATGDIRGAVNLEGDGAIGIHARGRATVNVAAGAAPSFQSGSKQIGLFAFGDNAKINVGAGAVLDVSTPQSTLFRLDSGADFDGTGLTVSVSGAQATGVLGSGSGSVLNTRNAVINVTGTGAQGVVAEGGSKATIDAATTMSLTGAGAIAGVADGQKHDLTGAATGALSTATSVNSLATLNSSSDGVTGLIARNRATLTNAGALNFSGANTTGLVVETNAVATNSGTVNLGGPEATGAILRSGGTLANNGSITVASGTGVRIEGTGTQRLNPAGTITVNDGHAGVQLTTGTGLVLGSGDSAITTRGSAHGVLLDTGAVSLVANGTTITTLGTGNAIENAAETGAITLTAATLHSGSGAGLRTATAIDPASTATFEVDGPGVGYAFRQADGSATTGDLSLGEGFTIHGNAAGSVGIQALTSGAVSTAASVSMLDPASGPALLAGTASSVANSGALSSASTVSPVVDLANGTGTSFTNTGGILAASVGATALRGSAGSDAITLSAGSVRGEVATGEGGDTFDWMGGALEGGLTMGSAGNTATLGAVDTSSTYHLAAGTGGGNTLNFAGTVARGGTFDADDLARGINLHGWNTFNLTQASAFTLTANLVLAGSDVTIDGTSTLLAGDNVHPVISAATPGAANVTNTGIIDLTNGAGSPGNTLTIDGNYTGNAGTVKLVTTLDAGGPLGAQSTDRLLVQGDASGETILSITPSSMSTGALTDLNRDGYVGPDEGISVVQVAGNATGGAFRVNGGYLAFGAYQYGLYAFQPGSSSAGQRVVGGATSGDTFWDYRLANVLACNGPCPAPTTDSPAPTPPPGQAYIAPPPATGPLAVADARPAVVPQVPAAIVSPSALAFFGYRAIDNLHRRLGEVRNMDDLGEGLGGETFVRYFGGDYHYSTNRSFRDYGYDYDLDMRAVQVGTNVFALDADRSTLRAGVAYTHGTTQLDPKAADGYSHAKLYTNTIAMFVTWQHASGFYIDAIASGDRHVGDIDTARIKGAARVHGSGWEGSVEAGYPWRFDSGWELEPQLQLVRQHIGLRDQVDTDSVTTRYQAFEQTVGRAGLRFDRTWTTDAGSRFTPYARANYIKGWGGVSKVDIGAEGFDMSQPFAGGKFGQMVELGLGGTWAWRNRISVYGEGDWQDNVGVAGVRGWSANLGVRWDF</sequence>
<dbReference type="Gene3D" id="2.40.128.130">
    <property type="entry name" value="Autotransporter beta-domain"/>
    <property type="match status" value="1"/>
</dbReference>
<dbReference type="Gene3D" id="2.160.20.20">
    <property type="match status" value="1"/>
</dbReference>
<dbReference type="EMBL" id="CP041046">
    <property type="protein sequence ID" value="QDE39102.1"/>
    <property type="molecule type" value="Genomic_DNA"/>
</dbReference>
<dbReference type="NCBIfam" id="TIGR01414">
    <property type="entry name" value="autotrans_barl"/>
    <property type="match status" value="1"/>
</dbReference>
<evidence type="ECO:0000259" key="1">
    <source>
        <dbReference type="PROSITE" id="PS51208"/>
    </source>
</evidence>
<dbReference type="SMART" id="SM00869">
    <property type="entry name" value="Autotransporter"/>
    <property type="match status" value="1"/>
</dbReference>
<proteinExistence type="predicted"/>
<dbReference type="GO" id="GO:0019867">
    <property type="term" value="C:outer membrane"/>
    <property type="evidence" value="ECO:0007669"/>
    <property type="project" value="InterPro"/>
</dbReference>
<dbReference type="InterPro" id="IPR005546">
    <property type="entry name" value="Autotransporte_beta"/>
</dbReference>
<organism evidence="2 3">
    <name type="scientific">Luteibacter pinisoli</name>
    <dbReference type="NCBI Taxonomy" id="2589080"/>
    <lineage>
        <taxon>Bacteria</taxon>
        <taxon>Pseudomonadati</taxon>
        <taxon>Pseudomonadota</taxon>
        <taxon>Gammaproteobacteria</taxon>
        <taxon>Lysobacterales</taxon>
        <taxon>Rhodanobacteraceae</taxon>
        <taxon>Luteibacter</taxon>
    </lineage>
</organism>
<dbReference type="InterPro" id="IPR036709">
    <property type="entry name" value="Autotransporte_beta_dom_sf"/>
</dbReference>
<protein>
    <submittedName>
        <fullName evidence="2">Autotransporter outer membrane beta-barrel domain-containing protein</fullName>
    </submittedName>
</protein>
<name>A0A4Y5Z1E9_9GAMM</name>
<evidence type="ECO:0000313" key="3">
    <source>
        <dbReference type="Proteomes" id="UP000316093"/>
    </source>
</evidence>